<dbReference type="EMBL" id="CP090163">
    <property type="protein sequence ID" value="UJO11744.1"/>
    <property type="molecule type" value="Genomic_DNA"/>
</dbReference>
<feature type="compositionally biased region" description="Basic and acidic residues" evidence="1">
    <location>
        <begin position="33"/>
        <end position="81"/>
    </location>
</feature>
<feature type="compositionally biased region" description="Basic and acidic residues" evidence="1">
    <location>
        <begin position="270"/>
        <end position="288"/>
    </location>
</feature>
<evidence type="ECO:0000313" key="3">
    <source>
        <dbReference type="Proteomes" id="UP000756132"/>
    </source>
</evidence>
<dbReference type="RefSeq" id="XP_047756110.1">
    <property type="nucleotide sequence ID" value="XM_047900229.1"/>
</dbReference>
<feature type="compositionally biased region" description="Basic and acidic residues" evidence="1">
    <location>
        <begin position="299"/>
        <end position="314"/>
    </location>
</feature>
<feature type="compositionally biased region" description="Basic and acidic residues" evidence="1">
    <location>
        <begin position="116"/>
        <end position="134"/>
    </location>
</feature>
<evidence type="ECO:0000256" key="1">
    <source>
        <dbReference type="SAM" id="MobiDB-lite"/>
    </source>
</evidence>
<dbReference type="KEGG" id="ffu:CLAFUR5_01081"/>
<name>A0A9Q8P3F5_PASFU</name>
<dbReference type="Proteomes" id="UP000756132">
    <property type="component" value="Chromosome 1"/>
</dbReference>
<feature type="region of interest" description="Disordered" evidence="1">
    <location>
        <begin position="33"/>
        <end position="350"/>
    </location>
</feature>
<evidence type="ECO:0008006" key="4">
    <source>
        <dbReference type="Google" id="ProtNLM"/>
    </source>
</evidence>
<protein>
    <recommendedName>
        <fullName evidence="4">Glycine zipper 2TM domain-containing protein</fullName>
    </recommendedName>
</protein>
<reference evidence="2" key="1">
    <citation type="submission" date="2021-12" db="EMBL/GenBank/DDBJ databases">
        <authorList>
            <person name="Zaccaron A."/>
            <person name="Stergiopoulos I."/>
        </authorList>
    </citation>
    <scope>NUCLEOTIDE SEQUENCE</scope>
    <source>
        <strain evidence="2">Race5_Kim</strain>
    </source>
</reference>
<feature type="compositionally biased region" description="Polar residues" evidence="1">
    <location>
        <begin position="220"/>
        <end position="230"/>
    </location>
</feature>
<accession>A0A9Q8P3F5</accession>
<gene>
    <name evidence="2" type="ORF">CLAFUR5_01081</name>
</gene>
<sequence>MEKLILRGVMWGADKIPDSVFDKIPGGYYKAKEEQYKKEKAEEKAESRTHRADMPKRRSHRRYSEDESDDRKHRAGERDDGYASDGRTRRSNAQSHDGAADSYDTVNDRPRRRRSRADPNRGAERSKRESRNAEETLSGGWSYHDGPVEPPPMSPQQAATGAAYGSPPATHTLPNTMAAHVETASRSTSTLRGGYVPYANIYGGPAQPQQHSGYAPPPSDTGSVQPNHMNQVAPPVQPQPQHGYHQNPFAQEAPLGSQPAFMPDPYYNPRRYDDKYDGRSQGTDERRFSRSPPRRHRSRRDDYSPCNDSHDARDTRRRARSERRHGDHPPSQTRRGKSRIRDSIDTSQRGLGYGAVGALAGGLVGNELGKGPLTSAIGAVVGAVGANAFQARERKKKDAGDLRAIESRCGGYTSD</sequence>
<dbReference type="GeneID" id="71980959"/>
<evidence type="ECO:0000313" key="2">
    <source>
        <dbReference type="EMBL" id="UJO11744.1"/>
    </source>
</evidence>
<reference evidence="2" key="2">
    <citation type="journal article" date="2022" name="Microb. Genom.">
        <title>A chromosome-scale genome assembly of the tomato pathogen Cladosporium fulvum reveals a compartmentalized genome architecture and the presence of a dispensable chromosome.</title>
        <authorList>
            <person name="Zaccaron A.Z."/>
            <person name="Chen L.H."/>
            <person name="Samaras A."/>
            <person name="Stergiopoulos I."/>
        </authorList>
    </citation>
    <scope>NUCLEOTIDE SEQUENCE</scope>
    <source>
        <strain evidence="2">Race5_Kim</strain>
    </source>
</reference>
<keyword evidence="3" id="KW-1185">Reference proteome</keyword>
<proteinExistence type="predicted"/>
<dbReference type="OrthoDB" id="3649448at2759"/>
<organism evidence="2 3">
    <name type="scientific">Passalora fulva</name>
    <name type="common">Tomato leaf mold</name>
    <name type="synonym">Cladosporium fulvum</name>
    <dbReference type="NCBI Taxonomy" id="5499"/>
    <lineage>
        <taxon>Eukaryota</taxon>
        <taxon>Fungi</taxon>
        <taxon>Dikarya</taxon>
        <taxon>Ascomycota</taxon>
        <taxon>Pezizomycotina</taxon>
        <taxon>Dothideomycetes</taxon>
        <taxon>Dothideomycetidae</taxon>
        <taxon>Mycosphaerellales</taxon>
        <taxon>Mycosphaerellaceae</taxon>
        <taxon>Fulvia</taxon>
    </lineage>
</organism>
<dbReference type="AlphaFoldDB" id="A0A9Q8P3F5"/>
<dbReference type="OMA" id="MWGADKI"/>